<dbReference type="OrthoDB" id="7464126at2759"/>
<evidence type="ECO:0000313" key="2">
    <source>
        <dbReference type="Proteomes" id="UP000320762"/>
    </source>
</evidence>
<evidence type="ECO:0000313" key="1">
    <source>
        <dbReference type="EMBL" id="TRM59506.1"/>
    </source>
</evidence>
<dbReference type="EMBL" id="VDMD01000027">
    <property type="protein sequence ID" value="TRM59506.1"/>
    <property type="molecule type" value="Genomic_DNA"/>
</dbReference>
<dbReference type="AlphaFoldDB" id="A0A550C468"/>
<reference evidence="1 2" key="1">
    <citation type="journal article" date="2019" name="New Phytol.">
        <title>Comparative genomics reveals unique wood-decay strategies and fruiting body development in the Schizophyllaceae.</title>
        <authorList>
            <person name="Almasi E."/>
            <person name="Sahu N."/>
            <person name="Krizsan K."/>
            <person name="Balint B."/>
            <person name="Kovacs G.M."/>
            <person name="Kiss B."/>
            <person name="Cseklye J."/>
            <person name="Drula E."/>
            <person name="Henrissat B."/>
            <person name="Nagy I."/>
            <person name="Chovatia M."/>
            <person name="Adam C."/>
            <person name="LaButti K."/>
            <person name="Lipzen A."/>
            <person name="Riley R."/>
            <person name="Grigoriev I.V."/>
            <person name="Nagy L.G."/>
        </authorList>
    </citation>
    <scope>NUCLEOTIDE SEQUENCE [LARGE SCALE GENOMIC DNA]</scope>
    <source>
        <strain evidence="1 2">NL-1724</strain>
    </source>
</reference>
<name>A0A550C468_9AGAR</name>
<dbReference type="Proteomes" id="UP000320762">
    <property type="component" value="Unassembled WGS sequence"/>
</dbReference>
<comment type="caution">
    <text evidence="1">The sequence shown here is derived from an EMBL/GenBank/DDBJ whole genome shotgun (WGS) entry which is preliminary data.</text>
</comment>
<organism evidence="1 2">
    <name type="scientific">Schizophyllum amplum</name>
    <dbReference type="NCBI Taxonomy" id="97359"/>
    <lineage>
        <taxon>Eukaryota</taxon>
        <taxon>Fungi</taxon>
        <taxon>Dikarya</taxon>
        <taxon>Basidiomycota</taxon>
        <taxon>Agaricomycotina</taxon>
        <taxon>Agaricomycetes</taxon>
        <taxon>Agaricomycetidae</taxon>
        <taxon>Agaricales</taxon>
        <taxon>Schizophyllaceae</taxon>
        <taxon>Schizophyllum</taxon>
    </lineage>
</organism>
<sequence>MSAMTLQGVERNATVLEGGFSATSREQEAQKMQLMQLQCQMYEIAHPAMFTAVHYTQIDVGVLEDMQRLVLQSQEDLTQRLVSEIELRSLVRIGWRLIVSSYLNTRVRRTSRWFLDGLPFSSLKRGQIQLLALYGPVQSGMETILSAAMADLSASCASPGHRCVIVFRFECEEQPRRPQYLVFPLLYQLLSYFDTPPTWFDTSRLEAKLSQDEIMDFLHHLIDDLAPRRIYIIVAGSNIQHVDILYELLSRHSNVSALISLNSTTPCPIPPGLSSTVLPMCTDLIRREMDLMLNNVVMPGNTLAQIKDTMVVQRTLDRYRGNFPDVRQFEIDVIWIAKLAKTPIEVLQWLDMLVDNTFEGCIHRAPVF</sequence>
<gene>
    <name evidence="1" type="ORF">BD626DRAFT_149730</name>
</gene>
<accession>A0A550C468</accession>
<proteinExistence type="predicted"/>
<protein>
    <submittedName>
        <fullName evidence="1">Uncharacterized protein</fullName>
    </submittedName>
</protein>
<keyword evidence="2" id="KW-1185">Reference proteome</keyword>